<sequence length="105" mass="11643">MSVEGHTGYFGSQHGTLCDVADFRGVQYNGSMAVIEHYHITGELTLRASLQGVASARGESDVTPGQLKALQRSLSLMPHYCQRPPWLRQESMMSSPRHLVLEKQS</sequence>
<evidence type="ECO:0000313" key="2">
    <source>
        <dbReference type="Proteomes" id="UP001314229"/>
    </source>
</evidence>
<name>A0AAV1NEW2_SCOSC</name>
<reference evidence="1 2" key="1">
    <citation type="submission" date="2024-01" db="EMBL/GenBank/DDBJ databases">
        <authorList>
            <person name="Alioto T."/>
            <person name="Alioto T."/>
            <person name="Gomez Garrido J."/>
        </authorList>
    </citation>
    <scope>NUCLEOTIDE SEQUENCE [LARGE SCALE GENOMIC DNA]</scope>
</reference>
<evidence type="ECO:0000313" key="1">
    <source>
        <dbReference type="EMBL" id="CAK6958091.1"/>
    </source>
</evidence>
<dbReference type="EMBL" id="CAWUFR010000032">
    <property type="protein sequence ID" value="CAK6958091.1"/>
    <property type="molecule type" value="Genomic_DNA"/>
</dbReference>
<organism evidence="1 2">
    <name type="scientific">Scomber scombrus</name>
    <name type="common">Atlantic mackerel</name>
    <name type="synonym">Scomber vernalis</name>
    <dbReference type="NCBI Taxonomy" id="13677"/>
    <lineage>
        <taxon>Eukaryota</taxon>
        <taxon>Metazoa</taxon>
        <taxon>Chordata</taxon>
        <taxon>Craniata</taxon>
        <taxon>Vertebrata</taxon>
        <taxon>Euteleostomi</taxon>
        <taxon>Actinopterygii</taxon>
        <taxon>Neopterygii</taxon>
        <taxon>Teleostei</taxon>
        <taxon>Neoteleostei</taxon>
        <taxon>Acanthomorphata</taxon>
        <taxon>Pelagiaria</taxon>
        <taxon>Scombriformes</taxon>
        <taxon>Scombridae</taxon>
        <taxon>Scomber</taxon>
    </lineage>
</organism>
<proteinExistence type="predicted"/>
<dbReference type="Proteomes" id="UP001314229">
    <property type="component" value="Unassembled WGS sequence"/>
</dbReference>
<dbReference type="AlphaFoldDB" id="A0AAV1NEW2"/>
<gene>
    <name evidence="1" type="ORF">FSCOSCO3_A017281</name>
</gene>
<accession>A0AAV1NEW2</accession>
<comment type="caution">
    <text evidence="1">The sequence shown here is derived from an EMBL/GenBank/DDBJ whole genome shotgun (WGS) entry which is preliminary data.</text>
</comment>
<keyword evidence="2" id="KW-1185">Reference proteome</keyword>
<protein>
    <submittedName>
        <fullName evidence="1">Uncharacterized protein</fullName>
    </submittedName>
</protein>